<keyword evidence="3" id="KW-1185">Reference proteome</keyword>
<evidence type="ECO:0000313" key="3">
    <source>
        <dbReference type="Proteomes" id="UP001066276"/>
    </source>
</evidence>
<accession>A0AAV7W8L2</accession>
<gene>
    <name evidence="2" type="ORF">NDU88_005715</name>
</gene>
<feature type="compositionally biased region" description="Polar residues" evidence="1">
    <location>
        <begin position="1"/>
        <end position="27"/>
    </location>
</feature>
<dbReference type="Proteomes" id="UP001066276">
    <property type="component" value="Chromosome 1_2"/>
</dbReference>
<organism evidence="2 3">
    <name type="scientific">Pleurodeles waltl</name>
    <name type="common">Iberian ribbed newt</name>
    <dbReference type="NCBI Taxonomy" id="8319"/>
    <lineage>
        <taxon>Eukaryota</taxon>
        <taxon>Metazoa</taxon>
        <taxon>Chordata</taxon>
        <taxon>Craniata</taxon>
        <taxon>Vertebrata</taxon>
        <taxon>Euteleostomi</taxon>
        <taxon>Amphibia</taxon>
        <taxon>Batrachia</taxon>
        <taxon>Caudata</taxon>
        <taxon>Salamandroidea</taxon>
        <taxon>Salamandridae</taxon>
        <taxon>Pleurodelinae</taxon>
        <taxon>Pleurodeles</taxon>
    </lineage>
</organism>
<protein>
    <submittedName>
        <fullName evidence="2">Uncharacterized protein</fullName>
    </submittedName>
</protein>
<name>A0AAV7W8L2_PLEWA</name>
<evidence type="ECO:0000256" key="1">
    <source>
        <dbReference type="SAM" id="MobiDB-lite"/>
    </source>
</evidence>
<evidence type="ECO:0000313" key="2">
    <source>
        <dbReference type="EMBL" id="KAJ1210349.1"/>
    </source>
</evidence>
<sequence>MSASISKSFRQADNTSPGHQPQESVQSGDAGIHGGRIEAGSLSSPKRCQVVSVPIAAHLSLGPRECSEAFLPLGAAVDRTRPRQFQNLIGQPASLQSVTPRRPEPPGSFTPTACRLPRRPWRPSPLEESKAQDPLTNMLDPEDLIHPRSSEWFPSDKVSKYVAGRLRKPLDKEVRACLKVECLLPYILGKVALTPELDPRMATFLQNDFKAPEKGIDRS</sequence>
<feature type="region of interest" description="Disordered" evidence="1">
    <location>
        <begin position="89"/>
        <end position="132"/>
    </location>
</feature>
<reference evidence="2" key="1">
    <citation type="journal article" date="2022" name="bioRxiv">
        <title>Sequencing and chromosome-scale assembly of the giantPleurodeles waltlgenome.</title>
        <authorList>
            <person name="Brown T."/>
            <person name="Elewa A."/>
            <person name="Iarovenko S."/>
            <person name="Subramanian E."/>
            <person name="Araus A.J."/>
            <person name="Petzold A."/>
            <person name="Susuki M."/>
            <person name="Suzuki K.-i.T."/>
            <person name="Hayashi T."/>
            <person name="Toyoda A."/>
            <person name="Oliveira C."/>
            <person name="Osipova E."/>
            <person name="Leigh N.D."/>
            <person name="Simon A."/>
            <person name="Yun M.H."/>
        </authorList>
    </citation>
    <scope>NUCLEOTIDE SEQUENCE</scope>
    <source>
        <strain evidence="2">20211129_DDA</strain>
        <tissue evidence="2">Liver</tissue>
    </source>
</reference>
<dbReference type="EMBL" id="JANPWB010000002">
    <property type="protein sequence ID" value="KAJ1210349.1"/>
    <property type="molecule type" value="Genomic_DNA"/>
</dbReference>
<comment type="caution">
    <text evidence="2">The sequence shown here is derived from an EMBL/GenBank/DDBJ whole genome shotgun (WGS) entry which is preliminary data.</text>
</comment>
<feature type="compositionally biased region" description="Polar residues" evidence="1">
    <location>
        <begin position="89"/>
        <end position="99"/>
    </location>
</feature>
<proteinExistence type="predicted"/>
<feature type="region of interest" description="Disordered" evidence="1">
    <location>
        <begin position="1"/>
        <end position="46"/>
    </location>
</feature>
<dbReference type="AlphaFoldDB" id="A0AAV7W8L2"/>